<keyword evidence="1" id="KW-0812">Transmembrane</keyword>
<keyword evidence="1" id="KW-1133">Transmembrane helix</keyword>
<dbReference type="InterPro" id="IPR052613">
    <property type="entry name" value="LicD_transferase"/>
</dbReference>
<evidence type="ECO:0000313" key="4">
    <source>
        <dbReference type="Proteomes" id="UP001159405"/>
    </source>
</evidence>
<sequence>CRRYRYTFLLLVLTVLVGFYLRMNLRNYGLYTGNHPFFVAQSCVNMTVTERVQLLNMAYAVHIILDDLDVEHWLMYGSVFGALRAKGPLPWDDDVDIGINGSGAFALMSFDEFTKPFEARGLKVCHKRWITSNVIKVYSDLWPRLKIDVTAFYDYDGRMKRAGLETWILALNYNRFHTFPTRLLKKPLPRMPFGNYTLPVPREGIEIQKYLYPDDWWIEVKPVTCLKKKPVA</sequence>
<gene>
    <name evidence="3" type="ORF">PLOB_00046059</name>
</gene>
<feature type="non-terminal residue" evidence="3">
    <location>
        <position position="1"/>
    </location>
</feature>
<feature type="transmembrane region" description="Helical" evidence="1">
    <location>
        <begin position="6"/>
        <end position="23"/>
    </location>
</feature>
<dbReference type="PANTHER" id="PTHR13627">
    <property type="entry name" value="FUKUTIN RELATED PROTEIN"/>
    <property type="match status" value="1"/>
</dbReference>
<keyword evidence="1" id="KW-0472">Membrane</keyword>
<proteinExistence type="predicted"/>
<comment type="caution">
    <text evidence="3">The sequence shown here is derived from an EMBL/GenBank/DDBJ whole genome shotgun (WGS) entry which is preliminary data.</text>
</comment>
<dbReference type="EMBL" id="CALNXK010000807">
    <property type="protein sequence ID" value="CAH3190073.1"/>
    <property type="molecule type" value="Genomic_DNA"/>
</dbReference>
<dbReference type="InterPro" id="IPR007074">
    <property type="entry name" value="LicD/FKTN/FKRP_NTP_transf"/>
</dbReference>
<evidence type="ECO:0000313" key="3">
    <source>
        <dbReference type="EMBL" id="CAH3190073.1"/>
    </source>
</evidence>
<feature type="domain" description="LicD/FKTN/FKRP nucleotidyltransferase" evidence="2">
    <location>
        <begin position="69"/>
        <end position="153"/>
    </location>
</feature>
<evidence type="ECO:0000259" key="2">
    <source>
        <dbReference type="Pfam" id="PF04991"/>
    </source>
</evidence>
<dbReference type="Pfam" id="PF04991">
    <property type="entry name" value="LicD"/>
    <property type="match status" value="1"/>
</dbReference>
<organism evidence="3 4">
    <name type="scientific">Porites lobata</name>
    <dbReference type="NCBI Taxonomy" id="104759"/>
    <lineage>
        <taxon>Eukaryota</taxon>
        <taxon>Metazoa</taxon>
        <taxon>Cnidaria</taxon>
        <taxon>Anthozoa</taxon>
        <taxon>Hexacorallia</taxon>
        <taxon>Scleractinia</taxon>
        <taxon>Fungiina</taxon>
        <taxon>Poritidae</taxon>
        <taxon>Porites</taxon>
    </lineage>
</organism>
<dbReference type="Proteomes" id="UP001159405">
    <property type="component" value="Unassembled WGS sequence"/>
</dbReference>
<name>A0ABN8SEP3_9CNID</name>
<accession>A0ABN8SEP3</accession>
<keyword evidence="4" id="KW-1185">Reference proteome</keyword>
<evidence type="ECO:0000256" key="1">
    <source>
        <dbReference type="SAM" id="Phobius"/>
    </source>
</evidence>
<dbReference type="PANTHER" id="PTHR13627:SF32">
    <property type="entry name" value="AGAP006029-PA"/>
    <property type="match status" value="1"/>
</dbReference>
<reference evidence="3 4" key="1">
    <citation type="submission" date="2022-05" db="EMBL/GenBank/DDBJ databases">
        <authorList>
            <consortium name="Genoscope - CEA"/>
            <person name="William W."/>
        </authorList>
    </citation>
    <scope>NUCLEOTIDE SEQUENCE [LARGE SCALE GENOMIC DNA]</scope>
</reference>
<protein>
    <recommendedName>
        <fullName evidence="2">LicD/FKTN/FKRP nucleotidyltransferase domain-containing protein</fullName>
    </recommendedName>
</protein>